<dbReference type="EMBL" id="JAIFTH010001288">
    <property type="protein sequence ID" value="KAG9508587.1"/>
    <property type="molecule type" value="Genomic_DNA"/>
</dbReference>
<name>A0ABQ7S5D6_9ACAR</name>
<sequence length="156" mass="17280">YPLIQQIHDFRYQSIIGELSSPIGCTLYQVASRIMNPIRWLLRNTKSVSPLQSAIIFNTDNCVLESTGKCPSMFSTQEKTLLTSHGIFFLLSTANLNRDSMIPCSIKLSRASTPPMVIIMVNVINIFLLVSLSDDSNSLLNAIAASDSHNAFPYPL</sequence>
<accession>A0ABQ7S5D6</accession>
<dbReference type="EMBL" id="JAIFTH010001288">
    <property type="protein sequence ID" value="KAG9508588.1"/>
    <property type="molecule type" value="Genomic_DNA"/>
</dbReference>
<gene>
    <name evidence="1" type="ORF">GZH46_02910</name>
    <name evidence="2" type="ORF">GZH46_02911</name>
</gene>
<protein>
    <submittedName>
        <fullName evidence="1">Uncharacterized protein</fullName>
    </submittedName>
</protein>
<dbReference type="Proteomes" id="UP000825002">
    <property type="component" value="Unassembled WGS sequence"/>
</dbReference>
<evidence type="ECO:0000313" key="3">
    <source>
        <dbReference type="Proteomes" id="UP000825002"/>
    </source>
</evidence>
<organism evidence="1 3">
    <name type="scientific">Fragariocoptes setiger</name>
    <dbReference type="NCBI Taxonomy" id="1670756"/>
    <lineage>
        <taxon>Eukaryota</taxon>
        <taxon>Metazoa</taxon>
        <taxon>Ecdysozoa</taxon>
        <taxon>Arthropoda</taxon>
        <taxon>Chelicerata</taxon>
        <taxon>Arachnida</taxon>
        <taxon>Acari</taxon>
        <taxon>Acariformes</taxon>
        <taxon>Trombidiformes</taxon>
        <taxon>Prostigmata</taxon>
        <taxon>Eupodina</taxon>
        <taxon>Eriophyoidea</taxon>
        <taxon>Phytoptidae</taxon>
        <taxon>Fragariocoptes</taxon>
    </lineage>
</organism>
<comment type="caution">
    <text evidence="1">The sequence shown here is derived from an EMBL/GenBank/DDBJ whole genome shotgun (WGS) entry which is preliminary data.</text>
</comment>
<proteinExistence type="predicted"/>
<feature type="non-terminal residue" evidence="1">
    <location>
        <position position="1"/>
    </location>
</feature>
<keyword evidence="3" id="KW-1185">Reference proteome</keyword>
<evidence type="ECO:0000313" key="1">
    <source>
        <dbReference type="EMBL" id="KAG9508587.1"/>
    </source>
</evidence>
<feature type="non-terminal residue" evidence="1">
    <location>
        <position position="156"/>
    </location>
</feature>
<evidence type="ECO:0000313" key="2">
    <source>
        <dbReference type="EMBL" id="KAG9508588.1"/>
    </source>
</evidence>
<reference evidence="1 3" key="1">
    <citation type="submission" date="2020-10" db="EMBL/GenBank/DDBJ databases">
        <authorList>
            <person name="Klimov P.B."/>
            <person name="Dyachkov S.M."/>
            <person name="Chetverikov P.E."/>
        </authorList>
    </citation>
    <scope>NUCLEOTIDE SEQUENCE [LARGE SCALE GENOMIC DNA]</scope>
    <source>
        <strain evidence="1">BMOC 18-1129-001#AD2665</strain>
        <tissue evidence="1">Entire mites</tissue>
    </source>
</reference>